<evidence type="ECO:0000259" key="11">
    <source>
        <dbReference type="PROSITE" id="PS51721"/>
    </source>
</evidence>
<dbReference type="GO" id="GO:0005730">
    <property type="term" value="C:nucleolus"/>
    <property type="evidence" value="ECO:0007669"/>
    <property type="project" value="UniProtKB-SubCell"/>
</dbReference>
<dbReference type="SUPFAM" id="SSF52540">
    <property type="entry name" value="P-loop containing nucleoside triphosphate hydrolases"/>
    <property type="match status" value="1"/>
</dbReference>
<dbReference type="GO" id="GO:0006633">
    <property type="term" value="P:fatty acid biosynthetic process"/>
    <property type="evidence" value="ECO:0007669"/>
    <property type="project" value="InterPro"/>
</dbReference>
<dbReference type="RefSeq" id="XP_067717770.1">
    <property type="nucleotide sequence ID" value="XM_067861669.1"/>
</dbReference>
<dbReference type="EMBL" id="BPLF01000005">
    <property type="protein sequence ID" value="GIX65701.1"/>
    <property type="molecule type" value="Genomic_DNA"/>
</dbReference>
<dbReference type="FunFam" id="3.40.50.300:FF:000559">
    <property type="entry name" value="Nuclear/nucleolar GTPase 2"/>
    <property type="match status" value="1"/>
</dbReference>
<feature type="region of interest" description="Disordered" evidence="9">
    <location>
        <begin position="500"/>
        <end position="531"/>
    </location>
</feature>
<evidence type="ECO:0000256" key="9">
    <source>
        <dbReference type="SAM" id="MobiDB-lite"/>
    </source>
</evidence>
<dbReference type="GO" id="GO:0005525">
    <property type="term" value="F:GTP binding"/>
    <property type="evidence" value="ECO:0007669"/>
    <property type="project" value="UniProtKB-KW"/>
</dbReference>
<dbReference type="InterPro" id="IPR050755">
    <property type="entry name" value="TRAFAC_YlqF/YawG_RiboMat"/>
</dbReference>
<dbReference type="InterPro" id="IPR006073">
    <property type="entry name" value="GTP-bd"/>
</dbReference>
<dbReference type="InterPro" id="IPR027417">
    <property type="entry name" value="P-loop_NTPase"/>
</dbReference>
<dbReference type="InterPro" id="IPR003231">
    <property type="entry name" value="ACP"/>
</dbReference>
<comment type="function">
    <text evidence="8">GTPase that associates with pre-60S ribosomal subunits in the nucleolus and is required for their nuclear export and maturation.</text>
</comment>
<evidence type="ECO:0000256" key="4">
    <source>
        <dbReference type="ARBA" id="ARBA00022553"/>
    </source>
</evidence>
<keyword evidence="13" id="KW-1185">Reference proteome</keyword>
<dbReference type="Pfam" id="PF01926">
    <property type="entry name" value="MMR_HSR1"/>
    <property type="match status" value="1"/>
</dbReference>
<evidence type="ECO:0000259" key="10">
    <source>
        <dbReference type="PROSITE" id="PS50075"/>
    </source>
</evidence>
<dbReference type="CDD" id="cd01858">
    <property type="entry name" value="NGP_1"/>
    <property type="match status" value="1"/>
</dbReference>
<dbReference type="Pfam" id="PF08153">
    <property type="entry name" value="NGP1NT"/>
    <property type="match status" value="1"/>
</dbReference>
<evidence type="ECO:0000256" key="7">
    <source>
        <dbReference type="ARBA" id="ARBA00023242"/>
    </source>
</evidence>
<dbReference type="Gene3D" id="1.10.1200.10">
    <property type="entry name" value="ACP-like"/>
    <property type="match status" value="1"/>
</dbReference>
<dbReference type="Gene3D" id="1.10.1580.10">
    <property type="match status" value="1"/>
</dbReference>
<protein>
    <recommendedName>
        <fullName evidence="8">Nucleolar GTP-binding protein 2</fullName>
    </recommendedName>
</protein>
<keyword evidence="5 8" id="KW-0547">Nucleotide-binding</keyword>
<evidence type="ECO:0000256" key="8">
    <source>
        <dbReference type="RuleBase" id="RU364023"/>
    </source>
</evidence>
<comment type="caution">
    <text evidence="12">The sequence shown here is derived from an EMBL/GenBank/DDBJ whole genome shotgun (WGS) entry which is preliminary data.</text>
</comment>
<dbReference type="Gene3D" id="3.40.50.300">
    <property type="entry name" value="P-loop containing nucleotide triphosphate hydrolases"/>
    <property type="match status" value="1"/>
</dbReference>
<evidence type="ECO:0000256" key="6">
    <source>
        <dbReference type="ARBA" id="ARBA00023134"/>
    </source>
</evidence>
<evidence type="ECO:0000256" key="1">
    <source>
        <dbReference type="ARBA" id="ARBA00004604"/>
    </source>
</evidence>
<keyword evidence="6 8" id="KW-0342">GTP-binding</keyword>
<evidence type="ECO:0000313" key="12">
    <source>
        <dbReference type="EMBL" id="GIX65701.1"/>
    </source>
</evidence>
<comment type="similarity">
    <text evidence="2">Belongs to the acyl carrier protein (ACP) family.</text>
</comment>
<dbReference type="InterPro" id="IPR023179">
    <property type="entry name" value="GTP-bd_ortho_bundle_sf"/>
</dbReference>
<dbReference type="InterPro" id="IPR009081">
    <property type="entry name" value="PP-bd_ACP"/>
</dbReference>
<comment type="similarity">
    <text evidence="8">Belongs to the TRAFAC class YlqF/YawG GTPase family. NOG2 subfamily.</text>
</comment>
<name>A0AAV4LZQ8_BABCB</name>
<evidence type="ECO:0000313" key="13">
    <source>
        <dbReference type="Proteomes" id="UP001497744"/>
    </source>
</evidence>
<organism evidence="12 13">
    <name type="scientific">Babesia caballi</name>
    <dbReference type="NCBI Taxonomy" id="5871"/>
    <lineage>
        <taxon>Eukaryota</taxon>
        <taxon>Sar</taxon>
        <taxon>Alveolata</taxon>
        <taxon>Apicomplexa</taxon>
        <taxon>Aconoidasida</taxon>
        <taxon>Piroplasmida</taxon>
        <taxon>Babesiidae</taxon>
        <taxon>Babesia</taxon>
    </lineage>
</organism>
<dbReference type="PANTHER" id="PTHR11089:SF9">
    <property type="entry name" value="NUCLEOLAR GTP-BINDING PROTEIN 2"/>
    <property type="match status" value="1"/>
</dbReference>
<reference evidence="12 13" key="1">
    <citation type="submission" date="2021-06" db="EMBL/GenBank/DDBJ databases">
        <title>Genome sequence of Babesia caballi.</title>
        <authorList>
            <person name="Yamagishi J."/>
            <person name="Kidaka T."/>
            <person name="Ochi A."/>
        </authorList>
    </citation>
    <scope>NUCLEOTIDE SEQUENCE [LARGE SCALE GENOMIC DNA]</scope>
    <source>
        <strain evidence="12">USDA-D6B2</strain>
    </source>
</reference>
<dbReference type="Proteomes" id="UP001497744">
    <property type="component" value="Unassembled WGS sequence"/>
</dbReference>
<dbReference type="SUPFAM" id="SSF47336">
    <property type="entry name" value="ACP-like"/>
    <property type="match status" value="1"/>
</dbReference>
<keyword evidence="7 8" id="KW-0539">Nucleus</keyword>
<evidence type="ECO:0000256" key="3">
    <source>
        <dbReference type="ARBA" id="ARBA00022450"/>
    </source>
</evidence>
<dbReference type="PROSITE" id="PS51721">
    <property type="entry name" value="G_CP"/>
    <property type="match status" value="1"/>
</dbReference>
<evidence type="ECO:0000256" key="2">
    <source>
        <dbReference type="ARBA" id="ARBA00010930"/>
    </source>
</evidence>
<feature type="domain" description="Carrier" evidence="10">
    <location>
        <begin position="572"/>
        <end position="659"/>
    </location>
</feature>
<dbReference type="HAMAP" id="MF_01217">
    <property type="entry name" value="Acyl_carrier"/>
    <property type="match status" value="1"/>
</dbReference>
<gene>
    <name evidence="12" type="ORF">BcabD6B2_51360</name>
</gene>
<dbReference type="GeneID" id="94197182"/>
<dbReference type="InterPro" id="IPR030378">
    <property type="entry name" value="G_CP_dom"/>
</dbReference>
<dbReference type="PANTHER" id="PTHR11089">
    <property type="entry name" value="GTP-BINDING PROTEIN-RELATED"/>
    <property type="match status" value="1"/>
</dbReference>
<proteinExistence type="inferred from homology"/>
<keyword evidence="4" id="KW-0597">Phosphoprotein</keyword>
<sequence>MPKVRKNRIAKRSAAQPFPAFRASTAITNPHRTGVKGKKEGQYRDKATIKRLNMYRDKPNLEKMRVQATEPVRICPDRRWFGNTRVLTQEQMSNLRSELEDAASHPRTHILKRSKLPIALLKNSDVKDDNAKILSLEPFEQTFGAKAVRKRPKLAAATVEELAERAASTAYDASKDAYLQRDVTADASEEAPHFVFKKGTSKRIWGELYKVIDCSDVIVQVIDARNPMGTRCHRLEKYIRENKQSKVLLLLLNKCDLVPTWVTAAWIKHLNRTLPTVAFHASVTNPFGKNTLIQLLKQYSQLMKDRKHFSVGFIGYPNVGKSSVINTLKGEKNCKAAPIPGETRVWQYVSLTKRIHLIDCPGVTPIEDCDEADRLLKGVVRVERISDPENYIERVLEVISRDVLVQRYGVSADFNNENFLDLVAEKFGKFRKGHVPDVSTAARIVLYDFQRGRLPYYSEPPPAEATVDPAADIKDHIAELGRLQLDNEQAEPLCAEDVEAATGPVESSAETQESTEEPAKKHHARAPTGPSQLAGIDYNSFLCTFAFKLRAAAGPSSGPAPIRRSVRAFAQPKTVERIANILAAKYEKEAGDIDVDCDFLEVGGGVCAAEGWQEFGADSLDEVEILLAVEEEFDLTIPDYDFNELRTVKALADYVDRKQGREKEG</sequence>
<dbReference type="PROSITE" id="PS50075">
    <property type="entry name" value="CARRIER"/>
    <property type="match status" value="1"/>
</dbReference>
<dbReference type="InterPro" id="IPR024929">
    <property type="entry name" value="GNL2_CP_dom"/>
</dbReference>
<dbReference type="InterPro" id="IPR036736">
    <property type="entry name" value="ACP-like_sf"/>
</dbReference>
<accession>A0AAV4LZQ8</accession>
<dbReference type="AlphaFoldDB" id="A0AAV4LZQ8"/>
<dbReference type="InterPro" id="IPR012971">
    <property type="entry name" value="NOG2_N_dom"/>
</dbReference>
<dbReference type="Pfam" id="PF00550">
    <property type="entry name" value="PP-binding"/>
    <property type="match status" value="1"/>
</dbReference>
<feature type="domain" description="CP-type G" evidence="11">
    <location>
        <begin position="205"/>
        <end position="366"/>
    </location>
</feature>
<keyword evidence="3" id="KW-0596">Phosphopantetheine</keyword>
<evidence type="ECO:0000256" key="5">
    <source>
        <dbReference type="ARBA" id="ARBA00022741"/>
    </source>
</evidence>
<comment type="subcellular location">
    <subcellularLocation>
        <location evidence="1 8">Nucleus</location>
        <location evidence="1 8">Nucleolus</location>
    </subcellularLocation>
</comment>